<keyword evidence="4 7" id="KW-1133">Transmembrane helix</keyword>
<evidence type="ECO:0000313" key="11">
    <source>
        <dbReference type="Proteomes" id="UP000245657"/>
    </source>
</evidence>
<sequence>MKNIIFAMALRNVKINYLRSILAALGITIGIISIASMGMLGTNMTFSVKDSLSSMADKLTVNPYSGKGGGGGAPGGGGSTDNLTKTQYKNIVKIADQYGYAYGVHSIRAKVKKGKDEWSTTIYGLETPAMKRVLENLSEGGYPSSDGSVLIGATFASDNSLGLGSKFTVSGQGLKVAGIIAARGMSMDLNTDSAVVMTKSKYESMFGATDEYNQVNIILDNIDDSSAAVEAINKQMNRREEVVRVQDSSRFVTMISSSVTTITSFASLIAGISLLVAAVSIFNIMMMSVTERIREIGVLRSIGTQKKEILMIFLYEATLIGVIGALAGMAFSLLIGYVFIQIMVGSTKYFFTVDSLIHLPYAMAIGLVICIVSGIYPAWRGANMDPIEALRAD</sequence>
<evidence type="ECO:0000256" key="3">
    <source>
        <dbReference type="ARBA" id="ARBA00022692"/>
    </source>
</evidence>
<evidence type="ECO:0000256" key="1">
    <source>
        <dbReference type="ARBA" id="ARBA00004651"/>
    </source>
</evidence>
<keyword evidence="11" id="KW-1185">Reference proteome</keyword>
<organism evidence="10 11">
    <name type="scientific">Methanospirillum lacunae</name>
    <dbReference type="NCBI Taxonomy" id="668570"/>
    <lineage>
        <taxon>Archaea</taxon>
        <taxon>Methanobacteriati</taxon>
        <taxon>Methanobacteriota</taxon>
        <taxon>Stenosarchaea group</taxon>
        <taxon>Methanomicrobia</taxon>
        <taxon>Methanomicrobiales</taxon>
        <taxon>Methanospirillaceae</taxon>
        <taxon>Methanospirillum</taxon>
    </lineage>
</organism>
<dbReference type="InterPro" id="IPR050250">
    <property type="entry name" value="Macrolide_Exporter_MacB"/>
</dbReference>
<name>A0A2V2N5W1_9EURY</name>
<dbReference type="EMBL" id="QGMY01000002">
    <property type="protein sequence ID" value="PWR73895.1"/>
    <property type="molecule type" value="Genomic_DNA"/>
</dbReference>
<evidence type="ECO:0000313" key="10">
    <source>
        <dbReference type="EMBL" id="PWR73895.1"/>
    </source>
</evidence>
<dbReference type="Pfam" id="PF02687">
    <property type="entry name" value="FtsX"/>
    <property type="match status" value="1"/>
</dbReference>
<accession>A0A2V2N5W1</accession>
<gene>
    <name evidence="10" type="ORF">DK846_01645</name>
</gene>
<dbReference type="GO" id="GO:0022857">
    <property type="term" value="F:transmembrane transporter activity"/>
    <property type="evidence" value="ECO:0007669"/>
    <property type="project" value="TreeGrafter"/>
</dbReference>
<dbReference type="Pfam" id="PF12704">
    <property type="entry name" value="MacB_PCD"/>
    <property type="match status" value="1"/>
</dbReference>
<evidence type="ECO:0000256" key="4">
    <source>
        <dbReference type="ARBA" id="ARBA00022989"/>
    </source>
</evidence>
<reference evidence="10 11" key="1">
    <citation type="submission" date="2018-05" db="EMBL/GenBank/DDBJ databases">
        <title>Draft genome of Methanospirillum lacunae Ki8-1.</title>
        <authorList>
            <person name="Dueholm M.S."/>
            <person name="Nielsen P.H."/>
            <person name="Bakmann L.F."/>
            <person name="Otzen D.E."/>
        </authorList>
    </citation>
    <scope>NUCLEOTIDE SEQUENCE [LARGE SCALE GENOMIC DNA]</scope>
    <source>
        <strain evidence="10 11">Ki8-1</strain>
    </source>
</reference>
<feature type="domain" description="MacB-like periplasmic core" evidence="9">
    <location>
        <begin position="20"/>
        <end position="234"/>
    </location>
</feature>
<dbReference type="AlphaFoldDB" id="A0A2V2N5W1"/>
<protein>
    <submittedName>
        <fullName evidence="10">ABC transporter permease</fullName>
    </submittedName>
</protein>
<comment type="subcellular location">
    <subcellularLocation>
        <location evidence="1">Cell membrane</location>
        <topology evidence="1">Multi-pass membrane protein</topology>
    </subcellularLocation>
</comment>
<dbReference type="PANTHER" id="PTHR30572:SF4">
    <property type="entry name" value="ABC TRANSPORTER PERMEASE YTRF"/>
    <property type="match status" value="1"/>
</dbReference>
<proteinExistence type="inferred from homology"/>
<feature type="transmembrane region" description="Helical" evidence="7">
    <location>
        <begin position="359"/>
        <end position="379"/>
    </location>
</feature>
<dbReference type="InterPro" id="IPR003838">
    <property type="entry name" value="ABC3_permease_C"/>
</dbReference>
<feature type="domain" description="ABC3 transporter permease C-terminal" evidence="8">
    <location>
        <begin position="268"/>
        <end position="386"/>
    </location>
</feature>
<evidence type="ECO:0000256" key="7">
    <source>
        <dbReference type="SAM" id="Phobius"/>
    </source>
</evidence>
<feature type="transmembrane region" description="Helical" evidence="7">
    <location>
        <begin position="21"/>
        <end position="41"/>
    </location>
</feature>
<evidence type="ECO:0000256" key="5">
    <source>
        <dbReference type="ARBA" id="ARBA00023136"/>
    </source>
</evidence>
<keyword evidence="3 7" id="KW-0812">Transmembrane</keyword>
<dbReference type="GeneID" id="97549232"/>
<dbReference type="InterPro" id="IPR025857">
    <property type="entry name" value="MacB_PCD"/>
</dbReference>
<feature type="transmembrane region" description="Helical" evidence="7">
    <location>
        <begin position="265"/>
        <end position="289"/>
    </location>
</feature>
<keyword evidence="5 7" id="KW-0472">Membrane</keyword>
<evidence type="ECO:0000256" key="2">
    <source>
        <dbReference type="ARBA" id="ARBA00022475"/>
    </source>
</evidence>
<evidence type="ECO:0000259" key="9">
    <source>
        <dbReference type="Pfam" id="PF12704"/>
    </source>
</evidence>
<comment type="similarity">
    <text evidence="6">Belongs to the ABC-4 integral membrane protein family.</text>
</comment>
<dbReference type="OrthoDB" id="11469at2157"/>
<evidence type="ECO:0000256" key="6">
    <source>
        <dbReference type="ARBA" id="ARBA00038076"/>
    </source>
</evidence>
<dbReference type="PANTHER" id="PTHR30572">
    <property type="entry name" value="MEMBRANE COMPONENT OF TRANSPORTER-RELATED"/>
    <property type="match status" value="1"/>
</dbReference>
<keyword evidence="2" id="KW-1003">Cell membrane</keyword>
<dbReference type="Proteomes" id="UP000245657">
    <property type="component" value="Unassembled WGS sequence"/>
</dbReference>
<evidence type="ECO:0000259" key="8">
    <source>
        <dbReference type="Pfam" id="PF02687"/>
    </source>
</evidence>
<dbReference type="GO" id="GO:0005886">
    <property type="term" value="C:plasma membrane"/>
    <property type="evidence" value="ECO:0007669"/>
    <property type="project" value="UniProtKB-SubCell"/>
</dbReference>
<comment type="caution">
    <text evidence="10">The sequence shown here is derived from an EMBL/GenBank/DDBJ whole genome shotgun (WGS) entry which is preliminary data.</text>
</comment>
<dbReference type="RefSeq" id="WP_109967175.1">
    <property type="nucleotide sequence ID" value="NZ_CP176093.1"/>
</dbReference>
<feature type="transmembrane region" description="Helical" evidence="7">
    <location>
        <begin position="310"/>
        <end position="339"/>
    </location>
</feature>